<evidence type="ECO:0000313" key="2">
    <source>
        <dbReference type="EMBL" id="GFZ02412.1"/>
    </source>
</evidence>
<dbReference type="OrthoDB" id="5980302at2759"/>
<organism evidence="2 3">
    <name type="scientific">Actinidia rufa</name>
    <dbReference type="NCBI Taxonomy" id="165716"/>
    <lineage>
        <taxon>Eukaryota</taxon>
        <taxon>Viridiplantae</taxon>
        <taxon>Streptophyta</taxon>
        <taxon>Embryophyta</taxon>
        <taxon>Tracheophyta</taxon>
        <taxon>Spermatophyta</taxon>
        <taxon>Magnoliopsida</taxon>
        <taxon>eudicotyledons</taxon>
        <taxon>Gunneridae</taxon>
        <taxon>Pentapetalae</taxon>
        <taxon>asterids</taxon>
        <taxon>Ericales</taxon>
        <taxon>Actinidiaceae</taxon>
        <taxon>Actinidia</taxon>
    </lineage>
</organism>
<gene>
    <name evidence="2" type="ORF">Acr_15g0010200</name>
</gene>
<keyword evidence="3" id="KW-1185">Reference proteome</keyword>
<sequence>MSWVNTCRGDVNWTCSYFEPGACLRAQFSTGVEVSHLPLDLESVLERENASTLSVAAVQLSIPPPFQLSVIVLHPSRQPNPLWLTFFEFFGLHQFSSNRACGGYFDAPNEAPLQCRGLTTCLIPWCGRRRSRSHPSSMVITIYASGLGNPRQPQTRFQRLFMNQSEECKAAIRAVNNRQALRMVTDLLAYEPIYQHMIPPQVDKLGRISLPTLCIEGWAPQSGDFGLKGFGADEEEEGEEIVNQLVLNRRNWVIPAAEPKLVCEVVVAHSFREGNELDTSSGSANMASRFKTLGQKKSTPTANPPVVAAPPISQMPLPDPTPVLSLTALPSSSNW</sequence>
<reference evidence="2 3" key="1">
    <citation type="submission" date="2019-07" db="EMBL/GenBank/DDBJ databases">
        <title>De Novo Assembly of kiwifruit Actinidia rufa.</title>
        <authorList>
            <person name="Sugita-Konishi S."/>
            <person name="Sato K."/>
            <person name="Mori E."/>
            <person name="Abe Y."/>
            <person name="Kisaki G."/>
            <person name="Hamano K."/>
            <person name="Suezawa K."/>
            <person name="Otani M."/>
            <person name="Fukuda T."/>
            <person name="Manabe T."/>
            <person name="Gomi K."/>
            <person name="Tabuchi M."/>
            <person name="Akimitsu K."/>
            <person name="Kataoka I."/>
        </authorList>
    </citation>
    <scope>NUCLEOTIDE SEQUENCE [LARGE SCALE GENOMIC DNA]</scope>
    <source>
        <strain evidence="3">cv. Fuchu</strain>
    </source>
</reference>
<feature type="compositionally biased region" description="Low complexity" evidence="1">
    <location>
        <begin position="299"/>
        <end position="311"/>
    </location>
</feature>
<name>A0A7J0FUN0_9ERIC</name>
<feature type="region of interest" description="Disordered" evidence="1">
    <location>
        <begin position="293"/>
        <end position="335"/>
    </location>
</feature>
<protein>
    <submittedName>
        <fullName evidence="2">Uncharacterized protein</fullName>
    </submittedName>
</protein>
<proteinExistence type="predicted"/>
<dbReference type="Proteomes" id="UP000585474">
    <property type="component" value="Unassembled WGS sequence"/>
</dbReference>
<evidence type="ECO:0000313" key="3">
    <source>
        <dbReference type="Proteomes" id="UP000585474"/>
    </source>
</evidence>
<evidence type="ECO:0000256" key="1">
    <source>
        <dbReference type="SAM" id="MobiDB-lite"/>
    </source>
</evidence>
<comment type="caution">
    <text evidence="2">The sequence shown here is derived from an EMBL/GenBank/DDBJ whole genome shotgun (WGS) entry which is preliminary data.</text>
</comment>
<accession>A0A7J0FUN0</accession>
<dbReference type="EMBL" id="BJWL01000015">
    <property type="protein sequence ID" value="GFZ02412.1"/>
    <property type="molecule type" value="Genomic_DNA"/>
</dbReference>
<dbReference type="AlphaFoldDB" id="A0A7J0FUN0"/>